<dbReference type="AlphaFoldDB" id="A0A370TZW4"/>
<keyword evidence="7" id="KW-0406">Ion transport</keyword>
<evidence type="ECO:0000256" key="4">
    <source>
        <dbReference type="ARBA" id="ARBA00022475"/>
    </source>
</evidence>
<dbReference type="OrthoDB" id="4494341at2759"/>
<evidence type="ECO:0000313" key="13">
    <source>
        <dbReference type="Proteomes" id="UP000254866"/>
    </source>
</evidence>
<dbReference type="GO" id="GO:0006826">
    <property type="term" value="P:iron ion transport"/>
    <property type="evidence" value="ECO:0007669"/>
    <property type="project" value="TreeGrafter"/>
</dbReference>
<evidence type="ECO:0000256" key="8">
    <source>
        <dbReference type="ARBA" id="ARBA00023136"/>
    </source>
</evidence>
<dbReference type="STRING" id="2656787.A0A370TZW4"/>
<dbReference type="SUPFAM" id="SSF63380">
    <property type="entry name" value="Riboflavin synthase domain-like"/>
    <property type="match status" value="1"/>
</dbReference>
<dbReference type="GO" id="GO:0052851">
    <property type="term" value="F:ferric-chelate reductase (NADPH) activity"/>
    <property type="evidence" value="ECO:0007669"/>
    <property type="project" value="UniProtKB-EC"/>
</dbReference>
<keyword evidence="3" id="KW-0813">Transport</keyword>
<organism evidence="12 13">
    <name type="scientific">Venustampulla echinocandica</name>
    <dbReference type="NCBI Taxonomy" id="2656787"/>
    <lineage>
        <taxon>Eukaryota</taxon>
        <taxon>Fungi</taxon>
        <taxon>Dikarya</taxon>
        <taxon>Ascomycota</taxon>
        <taxon>Pezizomycotina</taxon>
        <taxon>Leotiomycetes</taxon>
        <taxon>Helotiales</taxon>
        <taxon>Pleuroascaceae</taxon>
        <taxon>Venustampulla</taxon>
    </lineage>
</organism>
<sequence length="399" mass="44632">MYAAYITANVYCLEFWKLTASKVRLRAANLALINMMPLFLGPHLSFLADLFGVSLRMFRPVHRLVGITSFALVLLHALLVIVHGTGAFPLSVPENLYALIGGSALSILIRLSIPVIRKPSYELFLRIHQGLAVLLYVYIFAGMVAALLVFQYGSVVFRNKAWGRGLPRAYITSFNGTVRIRIAVPRPVEIKAGQYINVWMPSVSWHIFQSHPFVVTNWVEGKQVTLELFIQPRRGLTQRLFSQGTLNPRSSIPRLALFSGPHGISIPVVEYETVLIVATGFGIAAQLPYLRQLIHGYQTCKAHIGVATESLLNDALDEDTLDDSYILCVSIYVESDGVSKVPFGQRATIFPDKADIEGILQDEVSGKYIQRLQIASEEKSKYLEMARLEITFELLFVYI</sequence>
<dbReference type="EC" id="1.16.1.9" evidence="2"/>
<accession>A0A370TZW4</accession>
<dbReference type="Pfam" id="PF01794">
    <property type="entry name" value="Ferric_reduct"/>
    <property type="match status" value="1"/>
</dbReference>
<dbReference type="PROSITE" id="PS51384">
    <property type="entry name" value="FAD_FR"/>
    <property type="match status" value="1"/>
</dbReference>
<evidence type="ECO:0000256" key="7">
    <source>
        <dbReference type="ARBA" id="ARBA00023065"/>
    </source>
</evidence>
<feature type="transmembrane region" description="Helical" evidence="10">
    <location>
        <begin position="64"/>
        <end position="84"/>
    </location>
</feature>
<keyword evidence="13" id="KW-1185">Reference proteome</keyword>
<dbReference type="GO" id="GO:0015677">
    <property type="term" value="P:copper ion import"/>
    <property type="evidence" value="ECO:0007669"/>
    <property type="project" value="TreeGrafter"/>
</dbReference>
<evidence type="ECO:0000256" key="9">
    <source>
        <dbReference type="ARBA" id="ARBA00048483"/>
    </source>
</evidence>
<evidence type="ECO:0000259" key="11">
    <source>
        <dbReference type="PROSITE" id="PS51384"/>
    </source>
</evidence>
<dbReference type="InterPro" id="IPR017927">
    <property type="entry name" value="FAD-bd_FR_type"/>
</dbReference>
<keyword evidence="5 10" id="KW-0812">Transmembrane</keyword>
<dbReference type="RefSeq" id="XP_031873694.1">
    <property type="nucleotide sequence ID" value="XM_032009640.1"/>
</dbReference>
<name>A0A370TZW4_9HELO</name>
<dbReference type="InterPro" id="IPR051410">
    <property type="entry name" value="Ferric/Cupric_Reductase"/>
</dbReference>
<comment type="catalytic activity">
    <reaction evidence="9">
        <text>2 a Fe(II)-siderophore + NADP(+) + H(+) = 2 a Fe(III)-siderophore + NADPH</text>
        <dbReference type="Rhea" id="RHEA:28795"/>
        <dbReference type="Rhea" id="RHEA-COMP:11342"/>
        <dbReference type="Rhea" id="RHEA-COMP:11344"/>
        <dbReference type="ChEBI" id="CHEBI:15378"/>
        <dbReference type="ChEBI" id="CHEBI:29033"/>
        <dbReference type="ChEBI" id="CHEBI:29034"/>
        <dbReference type="ChEBI" id="CHEBI:57783"/>
        <dbReference type="ChEBI" id="CHEBI:58349"/>
        <dbReference type="EC" id="1.16.1.9"/>
    </reaction>
</comment>
<keyword evidence="4" id="KW-1003">Cell membrane</keyword>
<feature type="domain" description="FAD-binding FR-type" evidence="11">
    <location>
        <begin position="149"/>
        <end position="268"/>
    </location>
</feature>
<dbReference type="Gene3D" id="3.40.50.80">
    <property type="entry name" value="Nucleotide-binding domain of ferredoxin-NADP reductase (FNR) module"/>
    <property type="match status" value="1"/>
</dbReference>
<keyword evidence="6 10" id="KW-1133">Transmembrane helix</keyword>
<dbReference type="InterPro" id="IPR013112">
    <property type="entry name" value="FAD-bd_8"/>
</dbReference>
<reference evidence="12 13" key="1">
    <citation type="journal article" date="2018" name="IMA Fungus">
        <title>IMA Genome-F 9: Draft genome sequence of Annulohypoxylon stygium, Aspergillus mulundensis, Berkeleyomyces basicola (syn. Thielaviopsis basicola), Ceratocystis smalleyi, two Cercospora beticola strains, Coleophoma cylindrospora, Fusarium fracticaudum, Phialophora cf. hyalina, and Morchella septimelata.</title>
        <authorList>
            <person name="Wingfield B.D."/>
            <person name="Bills G.F."/>
            <person name="Dong Y."/>
            <person name="Huang W."/>
            <person name="Nel W.J."/>
            <person name="Swalarsk-Parry B.S."/>
            <person name="Vaghefi N."/>
            <person name="Wilken P.M."/>
            <person name="An Z."/>
            <person name="de Beer Z.W."/>
            <person name="De Vos L."/>
            <person name="Chen L."/>
            <person name="Duong T.A."/>
            <person name="Gao Y."/>
            <person name="Hammerbacher A."/>
            <person name="Kikkert J.R."/>
            <person name="Li Y."/>
            <person name="Li H."/>
            <person name="Li K."/>
            <person name="Li Q."/>
            <person name="Liu X."/>
            <person name="Ma X."/>
            <person name="Naidoo K."/>
            <person name="Pethybridge S.J."/>
            <person name="Sun J."/>
            <person name="Steenkamp E.T."/>
            <person name="van der Nest M.A."/>
            <person name="van Wyk S."/>
            <person name="Wingfield M.J."/>
            <person name="Xiong C."/>
            <person name="Yue Q."/>
            <person name="Zhang X."/>
        </authorList>
    </citation>
    <scope>NUCLEOTIDE SEQUENCE [LARGE SCALE GENOMIC DNA]</scope>
    <source>
        <strain evidence="12 13">BP 5553</strain>
    </source>
</reference>
<dbReference type="Pfam" id="PF08022">
    <property type="entry name" value="FAD_binding_8"/>
    <property type="match status" value="1"/>
</dbReference>
<dbReference type="GO" id="GO:0005886">
    <property type="term" value="C:plasma membrane"/>
    <property type="evidence" value="ECO:0007669"/>
    <property type="project" value="UniProtKB-SubCell"/>
</dbReference>
<dbReference type="PANTHER" id="PTHR32361:SF26">
    <property type="entry name" value="FAD-BINDING 8 DOMAIN-CONTAINING PROTEIN-RELATED"/>
    <property type="match status" value="1"/>
</dbReference>
<evidence type="ECO:0000256" key="6">
    <source>
        <dbReference type="ARBA" id="ARBA00022989"/>
    </source>
</evidence>
<dbReference type="PANTHER" id="PTHR32361">
    <property type="entry name" value="FERRIC/CUPRIC REDUCTASE TRANSMEMBRANE COMPONENT"/>
    <property type="match status" value="1"/>
</dbReference>
<dbReference type="InterPro" id="IPR013130">
    <property type="entry name" value="Fe3_Rdtase_TM_dom"/>
</dbReference>
<dbReference type="CDD" id="cd06186">
    <property type="entry name" value="NOX_Duox_like_FAD_NADP"/>
    <property type="match status" value="1"/>
</dbReference>
<feature type="transmembrane region" description="Helical" evidence="10">
    <location>
        <begin position="96"/>
        <end position="113"/>
    </location>
</feature>
<dbReference type="Proteomes" id="UP000254866">
    <property type="component" value="Unassembled WGS sequence"/>
</dbReference>
<dbReference type="GO" id="GO:0006879">
    <property type="term" value="P:intracellular iron ion homeostasis"/>
    <property type="evidence" value="ECO:0007669"/>
    <property type="project" value="TreeGrafter"/>
</dbReference>
<protein>
    <recommendedName>
        <fullName evidence="2">ferric-chelate reductase (NADPH)</fullName>
        <ecNumber evidence="2">1.16.1.9</ecNumber>
    </recommendedName>
</protein>
<comment type="subcellular location">
    <subcellularLocation>
        <location evidence="1">Cell membrane</location>
        <topology evidence="1">Multi-pass membrane protein</topology>
    </subcellularLocation>
</comment>
<evidence type="ECO:0000313" key="12">
    <source>
        <dbReference type="EMBL" id="RDL41038.1"/>
    </source>
</evidence>
<evidence type="ECO:0000256" key="5">
    <source>
        <dbReference type="ARBA" id="ARBA00022692"/>
    </source>
</evidence>
<evidence type="ECO:0000256" key="2">
    <source>
        <dbReference type="ARBA" id="ARBA00012668"/>
    </source>
</evidence>
<gene>
    <name evidence="12" type="ORF">BP5553_01017</name>
</gene>
<dbReference type="InterPro" id="IPR039261">
    <property type="entry name" value="FNR_nucleotide-bd"/>
</dbReference>
<feature type="transmembrane region" description="Helical" evidence="10">
    <location>
        <begin position="133"/>
        <end position="153"/>
    </location>
</feature>
<evidence type="ECO:0000256" key="10">
    <source>
        <dbReference type="SAM" id="Phobius"/>
    </source>
</evidence>
<evidence type="ECO:0000256" key="1">
    <source>
        <dbReference type="ARBA" id="ARBA00004651"/>
    </source>
</evidence>
<keyword evidence="8 10" id="KW-0472">Membrane</keyword>
<evidence type="ECO:0000256" key="3">
    <source>
        <dbReference type="ARBA" id="ARBA00022448"/>
    </source>
</evidence>
<dbReference type="EMBL" id="NPIC01000001">
    <property type="protein sequence ID" value="RDL41038.1"/>
    <property type="molecule type" value="Genomic_DNA"/>
</dbReference>
<comment type="caution">
    <text evidence="12">The sequence shown here is derived from an EMBL/GenBank/DDBJ whole genome shotgun (WGS) entry which is preliminary data.</text>
</comment>
<dbReference type="GeneID" id="43593866"/>
<dbReference type="InterPro" id="IPR017938">
    <property type="entry name" value="Riboflavin_synthase-like_b-brl"/>
</dbReference>
<proteinExistence type="predicted"/>